<sequence length="132" mass="15121">MKTAIKCLLVTLMYTIAHTSFAQTASNPCSIMLEGTFLYGNTKRLHQTIVIKNNIMTEDWGYGKLIITSNITWINDCEYISTVLKVSEPNFKYNVGDRLTVKINKVRGSKIYYSVSKNGYNWDGHLIKQEEE</sequence>
<proteinExistence type="predicted"/>
<dbReference type="EMBL" id="JBHTMV010000004">
    <property type="protein sequence ID" value="MFD1293901.1"/>
    <property type="molecule type" value="Genomic_DNA"/>
</dbReference>
<keyword evidence="3" id="KW-1185">Reference proteome</keyword>
<dbReference type="RefSeq" id="WP_386809100.1">
    <property type="nucleotide sequence ID" value="NZ_JBHTMV010000004.1"/>
</dbReference>
<evidence type="ECO:0000313" key="2">
    <source>
        <dbReference type="EMBL" id="MFD1293901.1"/>
    </source>
</evidence>
<accession>A0ABW3WRL2</accession>
<evidence type="ECO:0000256" key="1">
    <source>
        <dbReference type="SAM" id="SignalP"/>
    </source>
</evidence>
<comment type="caution">
    <text evidence="2">The sequence shown here is derived from an EMBL/GenBank/DDBJ whole genome shotgun (WGS) entry which is preliminary data.</text>
</comment>
<organism evidence="2 3">
    <name type="scientific">Lutibacter holmesii</name>
    <dbReference type="NCBI Taxonomy" id="1137985"/>
    <lineage>
        <taxon>Bacteria</taxon>
        <taxon>Pseudomonadati</taxon>
        <taxon>Bacteroidota</taxon>
        <taxon>Flavobacteriia</taxon>
        <taxon>Flavobacteriales</taxon>
        <taxon>Flavobacteriaceae</taxon>
        <taxon>Lutibacter</taxon>
    </lineage>
</organism>
<name>A0ABW3WRL2_9FLAO</name>
<feature type="chain" id="PRO_5045104039" description="DUF3127 domain-containing protein" evidence="1">
    <location>
        <begin position="23"/>
        <end position="132"/>
    </location>
</feature>
<gene>
    <name evidence="2" type="ORF">ACFQ5N_08645</name>
</gene>
<evidence type="ECO:0008006" key="4">
    <source>
        <dbReference type="Google" id="ProtNLM"/>
    </source>
</evidence>
<evidence type="ECO:0000313" key="3">
    <source>
        <dbReference type="Proteomes" id="UP001597241"/>
    </source>
</evidence>
<reference evidence="3" key="1">
    <citation type="journal article" date="2019" name="Int. J. Syst. Evol. Microbiol.">
        <title>The Global Catalogue of Microorganisms (GCM) 10K type strain sequencing project: providing services to taxonomists for standard genome sequencing and annotation.</title>
        <authorList>
            <consortium name="The Broad Institute Genomics Platform"/>
            <consortium name="The Broad Institute Genome Sequencing Center for Infectious Disease"/>
            <person name="Wu L."/>
            <person name="Ma J."/>
        </authorList>
    </citation>
    <scope>NUCLEOTIDE SEQUENCE [LARGE SCALE GENOMIC DNA]</scope>
    <source>
        <strain evidence="3">CCUG 62221</strain>
    </source>
</reference>
<keyword evidence="1" id="KW-0732">Signal</keyword>
<dbReference type="Proteomes" id="UP001597241">
    <property type="component" value="Unassembled WGS sequence"/>
</dbReference>
<protein>
    <recommendedName>
        <fullName evidence="4">DUF3127 domain-containing protein</fullName>
    </recommendedName>
</protein>
<feature type="signal peptide" evidence="1">
    <location>
        <begin position="1"/>
        <end position="22"/>
    </location>
</feature>